<protein>
    <submittedName>
        <fullName evidence="2">Uncharacterized protein</fullName>
    </submittedName>
</protein>
<accession>A0A4U1FE69</accession>
<dbReference type="AlphaFoldDB" id="A0A4U1FE69"/>
<gene>
    <name evidence="2" type="ORF">EI555_004432</name>
</gene>
<evidence type="ECO:0000256" key="1">
    <source>
        <dbReference type="SAM" id="MobiDB-lite"/>
    </source>
</evidence>
<evidence type="ECO:0000313" key="3">
    <source>
        <dbReference type="Proteomes" id="UP000308365"/>
    </source>
</evidence>
<comment type="caution">
    <text evidence="2">The sequence shown here is derived from an EMBL/GenBank/DDBJ whole genome shotgun (WGS) entry which is preliminary data.</text>
</comment>
<sequence length="171" mass="18262">PTPLFPAAEGRRSEQAAALTWDASPAQLRRGVWGHARGGGGAQAGDRGAGPASPRDSELAALRLSPSRWPLPALGSFLAARVGRRLHHRDITSIEELIGRPRRSRTAGLEQPDTTWHFERTQVPRWPLKKQEARGQGAGRLCPSSASPATSLDHPKPSKDTVSAPTPSPGI</sequence>
<reference evidence="3" key="1">
    <citation type="journal article" date="2019" name="IScience">
        <title>Narwhal Genome Reveals Long-Term Low Genetic Diversity despite Current Large Abundance Size.</title>
        <authorList>
            <person name="Westbury M.V."/>
            <person name="Petersen B."/>
            <person name="Garde E."/>
            <person name="Heide-Jorgensen M.P."/>
            <person name="Lorenzen E.D."/>
        </authorList>
    </citation>
    <scope>NUCLEOTIDE SEQUENCE [LARGE SCALE GENOMIC DNA]</scope>
</reference>
<organism evidence="2 3">
    <name type="scientific">Monodon monoceros</name>
    <name type="common">Narwhal</name>
    <name type="synonym">Ceratodon monodon</name>
    <dbReference type="NCBI Taxonomy" id="40151"/>
    <lineage>
        <taxon>Eukaryota</taxon>
        <taxon>Metazoa</taxon>
        <taxon>Chordata</taxon>
        <taxon>Craniata</taxon>
        <taxon>Vertebrata</taxon>
        <taxon>Euteleostomi</taxon>
        <taxon>Mammalia</taxon>
        <taxon>Eutheria</taxon>
        <taxon>Laurasiatheria</taxon>
        <taxon>Artiodactyla</taxon>
        <taxon>Whippomorpha</taxon>
        <taxon>Cetacea</taxon>
        <taxon>Odontoceti</taxon>
        <taxon>Monodontidae</taxon>
        <taxon>Monodon</taxon>
    </lineage>
</organism>
<name>A0A4U1FE69_MONMO</name>
<proteinExistence type="predicted"/>
<feature type="non-terminal residue" evidence="2">
    <location>
        <position position="1"/>
    </location>
</feature>
<feature type="region of interest" description="Disordered" evidence="1">
    <location>
        <begin position="1"/>
        <end position="58"/>
    </location>
</feature>
<feature type="region of interest" description="Disordered" evidence="1">
    <location>
        <begin position="102"/>
        <end position="171"/>
    </location>
</feature>
<dbReference type="Proteomes" id="UP000308365">
    <property type="component" value="Unassembled WGS sequence"/>
</dbReference>
<evidence type="ECO:0000313" key="2">
    <source>
        <dbReference type="EMBL" id="TKC47687.1"/>
    </source>
</evidence>
<dbReference type="EMBL" id="RWIC01000199">
    <property type="protein sequence ID" value="TKC47687.1"/>
    <property type="molecule type" value="Genomic_DNA"/>
</dbReference>